<keyword evidence="3" id="KW-1185">Reference proteome</keyword>
<evidence type="ECO:0000256" key="1">
    <source>
        <dbReference type="SAM" id="SignalP"/>
    </source>
</evidence>
<evidence type="ECO:0000313" key="3">
    <source>
        <dbReference type="Proteomes" id="UP000515955"/>
    </source>
</evidence>
<dbReference type="KEGG" id="srhi:H9L12_01645"/>
<dbReference type="Pfam" id="PF12915">
    <property type="entry name" value="DUF3833"/>
    <property type="match status" value="1"/>
</dbReference>
<gene>
    <name evidence="2" type="ORF">H9L12_01645</name>
</gene>
<feature type="signal peptide" evidence="1">
    <location>
        <begin position="1"/>
        <end position="20"/>
    </location>
</feature>
<feature type="chain" id="PRO_5028805383" evidence="1">
    <location>
        <begin position="21"/>
        <end position="160"/>
    </location>
</feature>
<organism evidence="2 3">
    <name type="scientific">Sphingomonas rhizophila</name>
    <dbReference type="NCBI Taxonomy" id="2071607"/>
    <lineage>
        <taxon>Bacteria</taxon>
        <taxon>Pseudomonadati</taxon>
        <taxon>Pseudomonadota</taxon>
        <taxon>Alphaproteobacteria</taxon>
        <taxon>Sphingomonadales</taxon>
        <taxon>Sphingomonadaceae</taxon>
        <taxon>Sphingomonas</taxon>
    </lineage>
</organism>
<dbReference type="Proteomes" id="UP000515955">
    <property type="component" value="Chromosome"/>
</dbReference>
<proteinExistence type="predicted"/>
<dbReference type="InterPro" id="IPR024409">
    <property type="entry name" value="DUF3833"/>
</dbReference>
<evidence type="ECO:0000313" key="2">
    <source>
        <dbReference type="EMBL" id="QNN65364.1"/>
    </source>
</evidence>
<reference evidence="2 3" key="1">
    <citation type="submission" date="2020-08" db="EMBL/GenBank/DDBJ databases">
        <title>Genome sequence of Sphingomonas rhizophila KACC 19189T.</title>
        <authorList>
            <person name="Hyun D.-W."/>
            <person name="Bae J.-W."/>
        </authorList>
    </citation>
    <scope>NUCLEOTIDE SEQUENCE [LARGE SCALE GENOMIC DNA]</scope>
    <source>
        <strain evidence="2 3">KACC 19189</strain>
    </source>
</reference>
<dbReference type="AlphaFoldDB" id="A0A7G9SBY9"/>
<sequence length="160" mass="17663">MRVWTVAAALAATLPSAATAKGPIDPIAFFTGRSHGEATLKVLLQPTTTVTVESIGKRGRNGTLILDQRVRQEGKEAKSRRWVLRRLAPGRYTGTLSDAVGPVTVTSDTQAVQIRYEMKDGLQVEQTLTPQERGRVMDNLMRVRKLGLIVATLQERIEKR</sequence>
<protein>
    <submittedName>
        <fullName evidence="2">DUF3833 family protein</fullName>
    </submittedName>
</protein>
<dbReference type="RefSeq" id="WP_187542356.1">
    <property type="nucleotide sequence ID" value="NZ_CP060717.1"/>
</dbReference>
<name>A0A7G9SBY9_9SPHN</name>
<accession>A0A7G9SBY9</accession>
<dbReference type="EMBL" id="CP060717">
    <property type="protein sequence ID" value="QNN65364.1"/>
    <property type="molecule type" value="Genomic_DNA"/>
</dbReference>
<keyword evidence="1" id="KW-0732">Signal</keyword>